<comment type="caution">
    <text evidence="1">The sequence shown here is derived from an EMBL/GenBank/DDBJ whole genome shotgun (WGS) entry which is preliminary data.</text>
</comment>
<reference evidence="1" key="1">
    <citation type="submission" date="2022-04" db="EMBL/GenBank/DDBJ databases">
        <title>Jade perch genome.</title>
        <authorList>
            <person name="Chao B."/>
        </authorList>
    </citation>
    <scope>NUCLEOTIDE SEQUENCE</scope>
    <source>
        <strain evidence="1">CB-2022</strain>
    </source>
</reference>
<dbReference type="Proteomes" id="UP000831701">
    <property type="component" value="Chromosome 6"/>
</dbReference>
<feature type="non-terminal residue" evidence="1">
    <location>
        <position position="1"/>
    </location>
</feature>
<accession>A0ACB8WTG2</accession>
<dbReference type="EMBL" id="CM041536">
    <property type="protein sequence ID" value="KAI3371040.1"/>
    <property type="molecule type" value="Genomic_DNA"/>
</dbReference>
<evidence type="ECO:0000313" key="2">
    <source>
        <dbReference type="Proteomes" id="UP000831701"/>
    </source>
</evidence>
<keyword evidence="2" id="KW-1185">Reference proteome</keyword>
<gene>
    <name evidence="1" type="ORF">L3Q82_023522</name>
</gene>
<proteinExistence type="predicted"/>
<sequence length="1266" mass="144149">CFLPTDSSVYQNARARQDISRVSREELEDRFLRLHEENLQLKQHIHKQDDKIKKLGTKLMRLVKDRGRMEQLAAGGGQAVSRVRDVEMEEMMEELQEKVRALQSENEGLKQRLLVAKQQLLNSQSRRPTPYGHVQSRVSSGLKKLRDDASSPSQTRPKSTRSLEGGGRPPTGLLPRFGHSLLEEARAEIRNLENVIESQQSQMEEMEGTMELLQDELRKKEAEYEVRLLQVRQQQTSKLRSHVNNNVTMIKLQKHLAERSNAVTELEGRFLQLQESQRTLKASHDAAMLKVDELSSQLKDERLKNLELEKQLQSSAISKIKMEQLQERISEVEQERDLLKENNEKLVNSAFDVSRQQKWQIQEQQLKLQIAQLETALKADLVDKNEILDKIKAERDTSEKLTEENKKLQIQFLEQKHQLEELNDRLKFYSRESQYDVDELTEALLLIKKCNSQKSGDLGFLKEVEEGTSSITESTVRELRAAHAETIQELEKTRNILSMEGKICRDYKAELDAVLKKMDSEKVEYEQKLERQAQLLDTRAAKIKKLEAQLREIAYGTKTYVFRPDEDEADELDDTLHLERGENLVELQIVGATLSPAALQALGDGEPSTFCTYSFYLFELHSTPVVTGTKPKYGFTSKYVVNMDDRFLDYLHRFSVTVELHQALGLDWRTLATARLRLRQLLEQDGKVHGTVPLVGSSDELQSFGSVDYWLRLKIPMTETIRLYKEKVKAIGYINTALSEHTQLQLPSSSWNQLFITVQSCRDLQSRSSQSPSPYVVYKLFDFPDYPTATVHDCCDPRFDDLKSYSVPMDADLDQNLKSDVLQFYVFDYKEEQMDTYLGKARVPLLPLTQDKEISGVFELSDPSGCPAGHIEVTLKWKVTYLPPPGCVTTAEEPEFFPKEKHVQLTAEPKQKQLSVEEEKKDEDTDETLQQEVGDVFHHPSSQPEVAASKAPLPKLRLKTQVKEGHAAKKVTFVDRSATNNQVEDSSSAAPSVSAEKTSAAVKVLSETRRSAAEEEEDEEESHFSEGQLVAAGSQSYSDDSEISEEIMEDVKEASAAKEDQSESTDSDDCIVHGQAAGRKPSERVRVEILSLSLRPESRVARDDSVVRLFVEYSLLDLQTEETPLSLPKPPQGKTINYNYSKVVPVDAENNAARRRLLRQVLQGRNPQMERIRFTVVSEPPEEEEQERECEDVGVAFIRIPEILERRRDLTETSLNGVLDVEESSEVVGSLTVTVEGLEALQAIMEDQDQDQDQERTPVSPLLPST</sequence>
<name>A0ACB8WTG2_9TELE</name>
<protein>
    <submittedName>
        <fullName evidence="1">Uncharacterized protein</fullName>
    </submittedName>
</protein>
<organism evidence="1 2">
    <name type="scientific">Scortum barcoo</name>
    <name type="common">barcoo grunter</name>
    <dbReference type="NCBI Taxonomy" id="214431"/>
    <lineage>
        <taxon>Eukaryota</taxon>
        <taxon>Metazoa</taxon>
        <taxon>Chordata</taxon>
        <taxon>Craniata</taxon>
        <taxon>Vertebrata</taxon>
        <taxon>Euteleostomi</taxon>
        <taxon>Actinopterygii</taxon>
        <taxon>Neopterygii</taxon>
        <taxon>Teleostei</taxon>
        <taxon>Neoteleostei</taxon>
        <taxon>Acanthomorphata</taxon>
        <taxon>Eupercaria</taxon>
        <taxon>Centrarchiformes</taxon>
        <taxon>Terapontoidei</taxon>
        <taxon>Terapontidae</taxon>
        <taxon>Scortum</taxon>
    </lineage>
</organism>
<evidence type="ECO:0000313" key="1">
    <source>
        <dbReference type="EMBL" id="KAI3371040.1"/>
    </source>
</evidence>